<dbReference type="InterPro" id="IPR027379">
    <property type="entry name" value="CLS_N"/>
</dbReference>
<sequence>MSVRAEASLPRGHRLIRTLDGSESLVKSGRAARRPLAGTFSRRAGARPLLSGRPSLVYLKRPAASAIRGLRPPLESPDRAGAELIYFQQAYSIFYVLNILLAIAVIFLERRNIASTWAWLMVLYFLPGIGFVLYLLLGQNLSRRKIYKFKLSQLKNARQRLKTQQRIVEKGLYSFNDPLMTYYQDMVYMNLVSSDALFTQDNEVEVFTDGERKFDSLIRDIEAATHHIHLMYYIIRADKLGKRVLHTLCRKAEEGVEVRLIYDDIGSIRLNKKYLRMLLKAGGQVGAFFPSKIFFINPRLNYRNHRKIVVIDGKIGYVGGFNIGDEYVGKVKRFGFWRDTHLRIQGGAVAQLQGRFLLDWSLASTQPFLTDSRYYPAPDSGGSVGMQIISSGPDSEWQHIKNGYIKMINSAKMSILLQTPYFVPDDSLLNALKMAALSGVDVKVMLPSKPDHFFVYWASHSYFGELLSAGVKCYLYENGFLHAKTLVVDGNIASVGTANIDIRSFKLNFEVNAFIYDSATATRLQRIFHDDLLHCRELSLEDYDSRSLWNKFKESVSRLLSPIL</sequence>
<evidence type="ECO:0000313" key="16">
    <source>
        <dbReference type="EMBL" id="QJC54533.1"/>
    </source>
</evidence>
<feature type="transmembrane region" description="Helical" evidence="13">
    <location>
        <begin position="114"/>
        <end position="137"/>
    </location>
</feature>
<dbReference type="NCBIfam" id="TIGR04265">
    <property type="entry name" value="bac_cardiolipin"/>
    <property type="match status" value="1"/>
</dbReference>
<keyword evidence="6" id="KW-0677">Repeat</keyword>
<dbReference type="Pfam" id="PF13396">
    <property type="entry name" value="PLDc_N"/>
    <property type="match status" value="1"/>
</dbReference>
<dbReference type="Proteomes" id="UP000502136">
    <property type="component" value="Chromosome"/>
</dbReference>
<keyword evidence="4 13" id="KW-0808">Transferase</keyword>
<feature type="transmembrane region" description="Helical" evidence="13">
    <location>
        <begin position="90"/>
        <end position="108"/>
    </location>
</feature>
<protein>
    <recommendedName>
        <fullName evidence="13 14">Cardiolipin synthase</fullName>
        <shortName evidence="13">CL synthase</shortName>
        <ecNumber evidence="13 14">2.7.8.-</ecNumber>
    </recommendedName>
</protein>
<evidence type="ECO:0000256" key="12">
    <source>
        <dbReference type="ARBA" id="ARBA00057569"/>
    </source>
</evidence>
<keyword evidence="11 13" id="KW-1208">Phospholipid metabolism</keyword>
<evidence type="ECO:0000256" key="3">
    <source>
        <dbReference type="ARBA" id="ARBA00022516"/>
    </source>
</evidence>
<comment type="similarity">
    <text evidence="13">Belongs to the phospholipase D family. Cardiolipin synthase subfamily.</text>
</comment>
<dbReference type="FunFam" id="3.30.870.10:FF:000021">
    <property type="entry name" value="Cardiolipin synthase"/>
    <property type="match status" value="1"/>
</dbReference>
<feature type="active site" evidence="13">
    <location>
        <position position="312"/>
    </location>
</feature>
<feature type="active site" evidence="13">
    <location>
        <position position="305"/>
    </location>
</feature>
<dbReference type="GO" id="GO:0008808">
    <property type="term" value="F:cardiolipin synthase activity"/>
    <property type="evidence" value="ECO:0007669"/>
    <property type="project" value="UniProtKB-UniRule"/>
</dbReference>
<evidence type="ECO:0000256" key="5">
    <source>
        <dbReference type="ARBA" id="ARBA00022692"/>
    </source>
</evidence>
<dbReference type="PANTHER" id="PTHR21248">
    <property type="entry name" value="CARDIOLIPIN SYNTHASE"/>
    <property type="match status" value="1"/>
</dbReference>
<dbReference type="CDD" id="cd09112">
    <property type="entry name" value="PLDc_CLS_2"/>
    <property type="match status" value="1"/>
</dbReference>
<evidence type="ECO:0000256" key="11">
    <source>
        <dbReference type="ARBA" id="ARBA00023264"/>
    </source>
</evidence>
<organism evidence="16 17">
    <name type="scientific">Paenibacillus albicereus</name>
    <dbReference type="NCBI Taxonomy" id="2726185"/>
    <lineage>
        <taxon>Bacteria</taxon>
        <taxon>Bacillati</taxon>
        <taxon>Bacillota</taxon>
        <taxon>Bacilli</taxon>
        <taxon>Bacillales</taxon>
        <taxon>Paenibacillaceae</taxon>
        <taxon>Paenibacillus</taxon>
    </lineage>
</organism>
<evidence type="ECO:0000256" key="13">
    <source>
        <dbReference type="HAMAP-Rule" id="MF_01916"/>
    </source>
</evidence>
<dbReference type="EMBL" id="CP051428">
    <property type="protein sequence ID" value="QJC54533.1"/>
    <property type="molecule type" value="Genomic_DNA"/>
</dbReference>
<dbReference type="InterPro" id="IPR001736">
    <property type="entry name" value="PLipase_D/transphosphatidylase"/>
</dbReference>
<evidence type="ECO:0000256" key="7">
    <source>
        <dbReference type="ARBA" id="ARBA00022989"/>
    </source>
</evidence>
<feature type="active site" evidence="13">
    <location>
        <position position="484"/>
    </location>
</feature>
<dbReference type="FunFam" id="3.30.870.10:FF:000014">
    <property type="entry name" value="Cardiolipin synthase"/>
    <property type="match status" value="1"/>
</dbReference>
<dbReference type="SUPFAM" id="SSF56024">
    <property type="entry name" value="Phospholipase D/nuclease"/>
    <property type="match status" value="2"/>
</dbReference>
<dbReference type="HAMAP" id="MF_01916">
    <property type="entry name" value="Cardiolipin_synth_Cls"/>
    <property type="match status" value="1"/>
</dbReference>
<dbReference type="Pfam" id="PF13091">
    <property type="entry name" value="PLDc_2"/>
    <property type="match status" value="2"/>
</dbReference>
<evidence type="ECO:0000256" key="8">
    <source>
        <dbReference type="ARBA" id="ARBA00023098"/>
    </source>
</evidence>
<dbReference type="CDD" id="cd09110">
    <property type="entry name" value="PLDc_CLS_1"/>
    <property type="match status" value="1"/>
</dbReference>
<dbReference type="AlphaFoldDB" id="A0A6H2H4B2"/>
<keyword evidence="17" id="KW-1185">Reference proteome</keyword>
<keyword evidence="9 13" id="KW-0472">Membrane</keyword>
<dbReference type="EC" id="2.7.8.-" evidence="13 14"/>
<dbReference type="PROSITE" id="PS50035">
    <property type="entry name" value="PLD"/>
    <property type="match status" value="2"/>
</dbReference>
<dbReference type="KEGG" id="palr:HGI30_21745"/>
<name>A0A6H2H4B2_9BACL</name>
<proteinExistence type="inferred from homology"/>
<evidence type="ECO:0000256" key="14">
    <source>
        <dbReference type="NCBIfam" id="TIGR04265"/>
    </source>
</evidence>
<evidence type="ECO:0000256" key="6">
    <source>
        <dbReference type="ARBA" id="ARBA00022737"/>
    </source>
</evidence>
<dbReference type="SMART" id="SM00155">
    <property type="entry name" value="PLDc"/>
    <property type="match status" value="2"/>
</dbReference>
<evidence type="ECO:0000256" key="4">
    <source>
        <dbReference type="ARBA" id="ARBA00022679"/>
    </source>
</evidence>
<accession>A0A6H2H4B2</accession>
<evidence type="ECO:0000313" key="17">
    <source>
        <dbReference type="Proteomes" id="UP000502136"/>
    </source>
</evidence>
<feature type="active site" evidence="13">
    <location>
        <position position="307"/>
    </location>
</feature>
<keyword evidence="2 13" id="KW-1003">Cell membrane</keyword>
<evidence type="ECO:0000256" key="9">
    <source>
        <dbReference type="ARBA" id="ARBA00023136"/>
    </source>
</evidence>
<keyword evidence="8 13" id="KW-0443">Lipid metabolism</keyword>
<feature type="active site" evidence="13">
    <location>
        <position position="489"/>
    </location>
</feature>
<feature type="active site" evidence="13">
    <location>
        <position position="482"/>
    </location>
</feature>
<reference evidence="16 17" key="1">
    <citation type="submission" date="2020-04" db="EMBL/GenBank/DDBJ databases">
        <title>Novel Paenibacillus strain UniB2 isolated from commercial digestive syrup.</title>
        <authorList>
            <person name="Thorat V."/>
            <person name="Kirdat K."/>
            <person name="Tiwarekar B."/>
            <person name="Yadav A."/>
        </authorList>
    </citation>
    <scope>NUCLEOTIDE SEQUENCE [LARGE SCALE GENOMIC DNA]</scope>
    <source>
        <strain evidence="16 17">UniB2</strain>
    </source>
</reference>
<keyword evidence="10 13" id="KW-0594">Phospholipid biosynthesis</keyword>
<comment type="function">
    <text evidence="12 13">Catalyzes the reversible phosphatidyl group transfer from one phosphatidylglycerol molecule to another to form cardiolipin (CL) (diphosphatidylglycerol) and glycerol.</text>
</comment>
<dbReference type="PANTHER" id="PTHR21248:SF22">
    <property type="entry name" value="PHOSPHOLIPASE D"/>
    <property type="match status" value="1"/>
</dbReference>
<evidence type="ECO:0000256" key="2">
    <source>
        <dbReference type="ARBA" id="ARBA00022475"/>
    </source>
</evidence>
<feature type="domain" description="PLD phosphodiesterase" evidence="15">
    <location>
        <begin position="477"/>
        <end position="504"/>
    </location>
</feature>
<keyword evidence="5 13" id="KW-0812">Transmembrane</keyword>
<dbReference type="InterPro" id="IPR030874">
    <property type="entry name" value="Cardiolipin_synth_Firmi"/>
</dbReference>
<comment type="subcellular location">
    <subcellularLocation>
        <location evidence="1 13">Cell membrane</location>
        <topology evidence="1 13">Multi-pass membrane protein</topology>
    </subcellularLocation>
</comment>
<dbReference type="GO" id="GO:0032049">
    <property type="term" value="P:cardiolipin biosynthetic process"/>
    <property type="evidence" value="ECO:0007669"/>
    <property type="project" value="UniProtKB-UniRule"/>
</dbReference>
<comment type="catalytic activity">
    <reaction evidence="13">
        <text>2 a 1,2-diacyl-sn-glycero-3-phospho-(1'-sn-glycerol) = a cardiolipin + glycerol</text>
        <dbReference type="Rhea" id="RHEA:31451"/>
        <dbReference type="ChEBI" id="CHEBI:17754"/>
        <dbReference type="ChEBI" id="CHEBI:62237"/>
        <dbReference type="ChEBI" id="CHEBI:64716"/>
    </reaction>
</comment>
<evidence type="ECO:0000259" key="15">
    <source>
        <dbReference type="PROSITE" id="PS50035"/>
    </source>
</evidence>
<gene>
    <name evidence="16" type="primary">cls</name>
    <name evidence="16" type="ORF">HGI30_21745</name>
</gene>
<evidence type="ECO:0000256" key="10">
    <source>
        <dbReference type="ARBA" id="ARBA00023209"/>
    </source>
</evidence>
<feature type="domain" description="PLD phosphodiesterase" evidence="15">
    <location>
        <begin position="300"/>
        <end position="327"/>
    </location>
</feature>
<dbReference type="GO" id="GO:0005886">
    <property type="term" value="C:plasma membrane"/>
    <property type="evidence" value="ECO:0007669"/>
    <property type="project" value="UniProtKB-SubCell"/>
</dbReference>
<dbReference type="Gene3D" id="3.30.870.10">
    <property type="entry name" value="Endonuclease Chain A"/>
    <property type="match status" value="2"/>
</dbReference>
<keyword evidence="7 13" id="KW-1133">Transmembrane helix</keyword>
<evidence type="ECO:0000256" key="1">
    <source>
        <dbReference type="ARBA" id="ARBA00004651"/>
    </source>
</evidence>
<dbReference type="InterPro" id="IPR022924">
    <property type="entry name" value="Cardiolipin_synthase"/>
</dbReference>
<keyword evidence="3 13" id="KW-0444">Lipid biosynthesis</keyword>
<dbReference type="InterPro" id="IPR025202">
    <property type="entry name" value="PLD-like_dom"/>
</dbReference>